<proteinExistence type="predicted"/>
<keyword evidence="2" id="KW-1185">Reference proteome</keyword>
<name>A0A553RHI8_9TELE</name>
<dbReference type="EMBL" id="SRMA01024063">
    <property type="protein sequence ID" value="TRZ01630.1"/>
    <property type="molecule type" value="Genomic_DNA"/>
</dbReference>
<comment type="caution">
    <text evidence="1">The sequence shown here is derived from an EMBL/GenBank/DDBJ whole genome shotgun (WGS) entry which is preliminary data.</text>
</comment>
<dbReference type="PANTHER" id="PTHR46461:SF1">
    <property type="entry name" value="KELCH DOMAIN-CONTAINING PROTEIN 3"/>
    <property type="match status" value="1"/>
</dbReference>
<evidence type="ECO:0000313" key="2">
    <source>
        <dbReference type="Proteomes" id="UP000316079"/>
    </source>
</evidence>
<dbReference type="STRING" id="623744.A0A553RHI8"/>
<dbReference type="GO" id="GO:0003682">
    <property type="term" value="F:chromatin binding"/>
    <property type="evidence" value="ECO:0007669"/>
    <property type="project" value="InterPro"/>
</dbReference>
<organism evidence="1 2">
    <name type="scientific">Danionella cerebrum</name>
    <dbReference type="NCBI Taxonomy" id="2873325"/>
    <lineage>
        <taxon>Eukaryota</taxon>
        <taxon>Metazoa</taxon>
        <taxon>Chordata</taxon>
        <taxon>Craniata</taxon>
        <taxon>Vertebrata</taxon>
        <taxon>Euteleostomi</taxon>
        <taxon>Actinopterygii</taxon>
        <taxon>Neopterygii</taxon>
        <taxon>Teleostei</taxon>
        <taxon>Ostariophysi</taxon>
        <taxon>Cypriniformes</taxon>
        <taxon>Danionidae</taxon>
        <taxon>Danioninae</taxon>
        <taxon>Danionella</taxon>
    </lineage>
</organism>
<protein>
    <submittedName>
        <fullName evidence="1">Uncharacterized protein</fullName>
    </submittedName>
</protein>
<dbReference type="GO" id="GO:0005737">
    <property type="term" value="C:cytoplasm"/>
    <property type="evidence" value="ECO:0007669"/>
    <property type="project" value="TreeGrafter"/>
</dbReference>
<sequence length="150" mass="16626">MGASLFGSRLLTEVYELEFTGQVSLTQSSEENKHCLSVCKRRTKAGGIQVEVRALMTSAEVSLVEEEGDEDARPCPEQGMGDEFNLMDHSDLFILDFSPDLKTLCKLAVIQYKLDQSSLPHDISTMANRWELTAMTTNSTISRPVFSSQG</sequence>
<dbReference type="OrthoDB" id="432528at2759"/>
<dbReference type="AlphaFoldDB" id="A0A553RHI8"/>
<dbReference type="Proteomes" id="UP000316079">
    <property type="component" value="Unassembled WGS sequence"/>
</dbReference>
<dbReference type="InterPro" id="IPR052637">
    <property type="entry name" value="KLHDC3-like"/>
</dbReference>
<evidence type="ECO:0000313" key="1">
    <source>
        <dbReference type="EMBL" id="TRZ01630.1"/>
    </source>
</evidence>
<dbReference type="PANTHER" id="PTHR46461">
    <property type="entry name" value="KELCH DOMAIN-CONTAINING PROTEIN 3"/>
    <property type="match status" value="1"/>
</dbReference>
<gene>
    <name evidence="1" type="ORF">DNTS_015962</name>
</gene>
<reference evidence="1 2" key="1">
    <citation type="journal article" date="2019" name="Sci. Data">
        <title>Hybrid genome assembly and annotation of Danionella translucida.</title>
        <authorList>
            <person name="Kadobianskyi M."/>
            <person name="Schulze L."/>
            <person name="Schuelke M."/>
            <person name="Judkewitz B."/>
        </authorList>
    </citation>
    <scope>NUCLEOTIDE SEQUENCE [LARGE SCALE GENOMIC DNA]</scope>
    <source>
        <strain evidence="1 2">Bolton</strain>
    </source>
</reference>
<accession>A0A553RHI8</accession>